<keyword evidence="6" id="KW-1185">Reference proteome</keyword>
<dbReference type="PANTHER" id="PTHR24113:SF12">
    <property type="entry name" value="RAN GTPASE-ACTIVATING PROTEIN 1"/>
    <property type="match status" value="1"/>
</dbReference>
<keyword evidence="2" id="KW-0433">Leucine-rich repeat</keyword>
<dbReference type="SMART" id="SM00368">
    <property type="entry name" value="LRR_RI"/>
    <property type="match status" value="8"/>
</dbReference>
<evidence type="ECO:0000313" key="5">
    <source>
        <dbReference type="EMBL" id="GMF58392.1"/>
    </source>
</evidence>
<dbReference type="GO" id="GO:0005634">
    <property type="term" value="C:nucleus"/>
    <property type="evidence" value="ECO:0007669"/>
    <property type="project" value="TreeGrafter"/>
</dbReference>
<evidence type="ECO:0000256" key="1">
    <source>
        <dbReference type="ARBA" id="ARBA00022468"/>
    </source>
</evidence>
<evidence type="ECO:0000313" key="6">
    <source>
        <dbReference type="Proteomes" id="UP001165121"/>
    </source>
</evidence>
<feature type="compositionally biased region" description="Acidic residues" evidence="4">
    <location>
        <begin position="398"/>
        <end position="412"/>
    </location>
</feature>
<dbReference type="Pfam" id="PF13516">
    <property type="entry name" value="LRR_6"/>
    <property type="match status" value="6"/>
</dbReference>
<protein>
    <submittedName>
        <fullName evidence="5">Unnamed protein product</fullName>
    </submittedName>
</protein>
<organism evidence="5 6">
    <name type="scientific">Phytophthora fragariaefolia</name>
    <dbReference type="NCBI Taxonomy" id="1490495"/>
    <lineage>
        <taxon>Eukaryota</taxon>
        <taxon>Sar</taxon>
        <taxon>Stramenopiles</taxon>
        <taxon>Oomycota</taxon>
        <taxon>Peronosporomycetes</taxon>
        <taxon>Peronosporales</taxon>
        <taxon>Peronosporaceae</taxon>
        <taxon>Phytophthora</taxon>
    </lineage>
</organism>
<evidence type="ECO:0000256" key="3">
    <source>
        <dbReference type="ARBA" id="ARBA00022737"/>
    </source>
</evidence>
<dbReference type="InterPro" id="IPR032675">
    <property type="entry name" value="LRR_dom_sf"/>
</dbReference>
<sequence length="1423" mass="158252">MKQVSSFREHDHLRRRSRKSFRSQELLNSLTLSAEAITLRADSGNLEEAAARAASRRIIRVPALKSEKRRSSLPDDAVRGVTTVTNAKIMTMKKLKSMRKYDLDLHTPLREDDEDEEESVNIDCVRVKPRRKSLMPMDPGSLPRITMTSPTRKNNTGAPQEKHAIGNFETSDSKWKASIDGEVEKFMYPSLRLEILYSQEESNPDEECEYASNAEKGRMPSPRTIDEVLTNTSKVSWELEHLIPSSATPIPVGVVDSKRLRFDHKLQDAETILRKRESASMKMNNAPSALEGLLARKASTLNMGNTDTTTEESHSFSAQSLYEESELPRQQPIPRLPQARKFIKEIQRHATNADQIEYYADKQHLFAKWTKVHVSQYQQQLSPLPLHHLQHAAHNHDNDEDFSSPHEDEDEDALGRGVSDCANQQVRELSPRSLFYHECAKNQILPEPIFSRINEASAAAFQSGERSSAPSSFAAVASLLMNSINKSSSNRSGRGKRHLALQLQQFGLGDAKIIALSKSLGGFQAIQGLDLSDNRLTDASVIPLLQSLVVATTIQPESKRSPSLNDSKNCGNQSPKAKLLAAAAMQMKKQEHIERFSAERQKSGCILTVLNLSKNEIGREGCKQIASFLAVCGTLRYLDLSHTTLGGDDEAFAPLAAAIESHPSLKRVNLSHNSIGERGGILLGSMLTQPTCNVRALDISWNSIRRSGAVALGIAMRTNSSLRSLQMSMNRCGDGGGEQLAAALACNTTLTQLDLSHNALTGASAVAFGFFLRQNHSLQSLIMKDNSLGEVGARALLRAIALGSRCEIHLSVHDLDISSEGSTRAASSSAIFDARLPPASSPFELKIGESPYAFAVASELLDAALIQGRCMLSEISYEGDVGRGDSSASNTARSRSARAKSTKKMYTLVVDQERHCLYNEVDSNKAPWKLPPSGILRAVASFLPPSFPRGPVSWLDEESCQGLINIVRRGFSSRDMISLLDLVLADLQVTTTQATFFISHLYPSLPKLELIGRLWPCLIDGENVFSFLQHHLNQVEQWKLIDLFGPVTMQFSTANPTGHWVLTLRDTRHRKLALWFASLNAHHAATLAKYHPKRTDCSQYGRGFFWRNVFYNQKPIQLTYAFFDRLPHEGVLEFDYVSPIRPEDMCMYIEEHSSDFQEGTDVDQIMIQSTQIAMTDQELAGLLAKVGAEVCAIYVPIHKRQNLKYHLVLFHLAIAGRRILTRQAHHVLQHFPKNYESGRLRALVAMHHAIVDLENFGELLERLALPDRPRVYVTLGYLSTIMPLDVDMDFEVDFTRDDEKMLLRALVDLSISCPMDMIRIDSTRSTVLIIYSMYQTNTVPATGRICFRYVSHQATNRLEWLRARQQIYRHFLCGDRLKSLSDSTALALATSAGNNGNNSYVTAGGAGTSSNALENGNPATLPA</sequence>
<accession>A0A9W7D467</accession>
<gene>
    <name evidence="5" type="ORF">Pfra01_002505700</name>
</gene>
<dbReference type="GO" id="GO:0048471">
    <property type="term" value="C:perinuclear region of cytoplasm"/>
    <property type="evidence" value="ECO:0007669"/>
    <property type="project" value="TreeGrafter"/>
</dbReference>
<dbReference type="InterPro" id="IPR027038">
    <property type="entry name" value="RanGap"/>
</dbReference>
<feature type="compositionally biased region" description="Polar residues" evidence="4">
    <location>
        <begin position="146"/>
        <end position="158"/>
    </location>
</feature>
<dbReference type="GO" id="GO:0006913">
    <property type="term" value="P:nucleocytoplasmic transport"/>
    <property type="evidence" value="ECO:0007669"/>
    <property type="project" value="TreeGrafter"/>
</dbReference>
<dbReference type="GO" id="GO:0005096">
    <property type="term" value="F:GTPase activator activity"/>
    <property type="evidence" value="ECO:0007669"/>
    <property type="project" value="UniProtKB-KW"/>
</dbReference>
<feature type="region of interest" description="Disordered" evidence="4">
    <location>
        <begin position="132"/>
        <end position="162"/>
    </location>
</feature>
<comment type="caution">
    <text evidence="5">The sequence shown here is derived from an EMBL/GenBank/DDBJ whole genome shotgun (WGS) entry which is preliminary data.</text>
</comment>
<feature type="region of interest" description="Disordered" evidence="4">
    <location>
        <begin position="1"/>
        <end position="20"/>
    </location>
</feature>
<keyword evidence="3" id="KW-0677">Repeat</keyword>
<dbReference type="EMBL" id="BSXT01004652">
    <property type="protein sequence ID" value="GMF58392.1"/>
    <property type="molecule type" value="Genomic_DNA"/>
</dbReference>
<dbReference type="SUPFAM" id="SSF52047">
    <property type="entry name" value="RNI-like"/>
    <property type="match status" value="1"/>
</dbReference>
<dbReference type="GO" id="GO:0005829">
    <property type="term" value="C:cytosol"/>
    <property type="evidence" value="ECO:0007669"/>
    <property type="project" value="TreeGrafter"/>
</dbReference>
<dbReference type="InterPro" id="IPR001611">
    <property type="entry name" value="Leu-rich_rpt"/>
</dbReference>
<proteinExistence type="predicted"/>
<name>A0A9W7D467_9STRA</name>
<evidence type="ECO:0000256" key="2">
    <source>
        <dbReference type="ARBA" id="ARBA00022614"/>
    </source>
</evidence>
<reference evidence="5" key="1">
    <citation type="submission" date="2023-04" db="EMBL/GenBank/DDBJ databases">
        <title>Phytophthora fragariaefolia NBRC 109709.</title>
        <authorList>
            <person name="Ichikawa N."/>
            <person name="Sato H."/>
            <person name="Tonouchi N."/>
        </authorList>
    </citation>
    <scope>NUCLEOTIDE SEQUENCE</scope>
    <source>
        <strain evidence="5">NBRC 109709</strain>
    </source>
</reference>
<dbReference type="Gene3D" id="3.80.10.10">
    <property type="entry name" value="Ribonuclease Inhibitor"/>
    <property type="match status" value="3"/>
</dbReference>
<keyword evidence="1" id="KW-0343">GTPase activation</keyword>
<feature type="region of interest" description="Disordered" evidence="4">
    <location>
        <begin position="395"/>
        <end position="415"/>
    </location>
</feature>
<dbReference type="PANTHER" id="PTHR24113">
    <property type="entry name" value="RAN GTPASE-ACTIVATING PROTEIN 1"/>
    <property type="match status" value="1"/>
</dbReference>
<evidence type="ECO:0000256" key="4">
    <source>
        <dbReference type="SAM" id="MobiDB-lite"/>
    </source>
</evidence>
<dbReference type="OrthoDB" id="120976at2759"/>
<dbReference type="GO" id="GO:0031267">
    <property type="term" value="F:small GTPase binding"/>
    <property type="evidence" value="ECO:0007669"/>
    <property type="project" value="TreeGrafter"/>
</dbReference>
<dbReference type="Proteomes" id="UP001165121">
    <property type="component" value="Unassembled WGS sequence"/>
</dbReference>